<evidence type="ECO:0000256" key="16">
    <source>
        <dbReference type="ARBA" id="ARBA00049902"/>
    </source>
</evidence>
<feature type="region of interest" description="Disordered" evidence="17">
    <location>
        <begin position="706"/>
        <end position="760"/>
    </location>
</feature>
<dbReference type="GO" id="GO:0009002">
    <property type="term" value="F:serine-type D-Ala-D-Ala carboxypeptidase activity"/>
    <property type="evidence" value="ECO:0007669"/>
    <property type="project" value="UniProtKB-EC"/>
</dbReference>
<dbReference type="InterPro" id="IPR001264">
    <property type="entry name" value="Glyco_trans_51"/>
</dbReference>
<keyword evidence="18" id="KW-0812">Transmembrane</keyword>
<dbReference type="GO" id="GO:0030288">
    <property type="term" value="C:outer membrane-bounded periplasmic space"/>
    <property type="evidence" value="ECO:0007669"/>
    <property type="project" value="TreeGrafter"/>
</dbReference>
<dbReference type="GO" id="GO:0008955">
    <property type="term" value="F:peptidoglycan glycosyltransferase activity"/>
    <property type="evidence" value="ECO:0007669"/>
    <property type="project" value="UniProtKB-EC"/>
</dbReference>
<comment type="catalytic activity">
    <reaction evidence="15">
        <text>Preferential cleavage: (Ac)2-L-Lys-D-Ala-|-D-Ala. Also transpeptidation of peptidyl-alanyl moieties that are N-acyl substituents of D-alanine.</text>
        <dbReference type="EC" id="3.4.16.4"/>
    </reaction>
</comment>
<dbReference type="AlphaFoldDB" id="A0A2M7TZ77"/>
<keyword evidence="6" id="KW-0645">Protease</keyword>
<accession>A0A2M7TZ77</accession>
<dbReference type="GO" id="GO:0005886">
    <property type="term" value="C:plasma membrane"/>
    <property type="evidence" value="ECO:0007669"/>
    <property type="project" value="UniProtKB-SubCell"/>
</dbReference>
<evidence type="ECO:0000256" key="12">
    <source>
        <dbReference type="ARBA" id="ARBA00023136"/>
    </source>
</evidence>
<evidence type="ECO:0000256" key="6">
    <source>
        <dbReference type="ARBA" id="ARBA00022670"/>
    </source>
</evidence>
<evidence type="ECO:0000256" key="17">
    <source>
        <dbReference type="SAM" id="MobiDB-lite"/>
    </source>
</evidence>
<evidence type="ECO:0000256" key="3">
    <source>
        <dbReference type="ARBA" id="ARBA00007739"/>
    </source>
</evidence>
<evidence type="ECO:0000256" key="7">
    <source>
        <dbReference type="ARBA" id="ARBA00022676"/>
    </source>
</evidence>
<evidence type="ECO:0000256" key="5">
    <source>
        <dbReference type="ARBA" id="ARBA00022645"/>
    </source>
</evidence>
<feature type="domain" description="Glycosyl transferase family 51" evidence="20">
    <location>
        <begin position="113"/>
        <end position="282"/>
    </location>
</feature>
<keyword evidence="18" id="KW-1133">Transmembrane helix</keyword>
<dbReference type="Proteomes" id="UP000228503">
    <property type="component" value="Unassembled WGS sequence"/>
</dbReference>
<feature type="transmembrane region" description="Helical" evidence="18">
    <location>
        <begin position="58"/>
        <end position="80"/>
    </location>
</feature>
<dbReference type="InterPro" id="IPR023346">
    <property type="entry name" value="Lysozyme-like_dom_sf"/>
</dbReference>
<evidence type="ECO:0000256" key="8">
    <source>
        <dbReference type="ARBA" id="ARBA00022679"/>
    </source>
</evidence>
<keyword evidence="10" id="KW-0133">Cell shape</keyword>
<comment type="catalytic activity">
    <reaction evidence="16">
        <text>[GlcNAc-(1-&gt;4)-Mur2Ac(oyl-L-Ala-gamma-D-Glu-L-Lys-D-Ala-D-Ala)](n)-di-trans,octa-cis-undecaprenyl diphosphate + beta-D-GlcNAc-(1-&gt;4)-Mur2Ac(oyl-L-Ala-gamma-D-Glu-L-Lys-D-Ala-D-Ala)-di-trans,octa-cis-undecaprenyl diphosphate = [GlcNAc-(1-&gt;4)-Mur2Ac(oyl-L-Ala-gamma-D-Glu-L-Lys-D-Ala-D-Ala)](n+1)-di-trans,octa-cis-undecaprenyl diphosphate + di-trans,octa-cis-undecaprenyl diphosphate + H(+)</text>
        <dbReference type="Rhea" id="RHEA:23708"/>
        <dbReference type="Rhea" id="RHEA-COMP:9602"/>
        <dbReference type="Rhea" id="RHEA-COMP:9603"/>
        <dbReference type="ChEBI" id="CHEBI:15378"/>
        <dbReference type="ChEBI" id="CHEBI:58405"/>
        <dbReference type="ChEBI" id="CHEBI:60033"/>
        <dbReference type="ChEBI" id="CHEBI:78435"/>
        <dbReference type="EC" id="2.4.99.28"/>
    </reaction>
</comment>
<protein>
    <submittedName>
        <fullName evidence="21">Penicillin-binding protein</fullName>
    </submittedName>
</protein>
<evidence type="ECO:0000256" key="1">
    <source>
        <dbReference type="ARBA" id="ARBA00004236"/>
    </source>
</evidence>
<reference evidence="22" key="1">
    <citation type="submission" date="2017-09" db="EMBL/GenBank/DDBJ databases">
        <title>Depth-based differentiation of microbial function through sediment-hosted aquifers and enrichment of novel symbionts in the deep terrestrial subsurface.</title>
        <authorList>
            <person name="Probst A.J."/>
            <person name="Ladd B."/>
            <person name="Jarett J.K."/>
            <person name="Geller-Mcgrath D.E."/>
            <person name="Sieber C.M.K."/>
            <person name="Emerson J.B."/>
            <person name="Anantharaman K."/>
            <person name="Thomas B.C."/>
            <person name="Malmstrom R."/>
            <person name="Stieglmeier M."/>
            <person name="Klingl A."/>
            <person name="Woyke T."/>
            <person name="Ryan C.M."/>
            <person name="Banfield J.F."/>
        </authorList>
    </citation>
    <scope>NUCLEOTIDE SEQUENCE [LARGE SCALE GENOMIC DNA]</scope>
</reference>
<evidence type="ECO:0000256" key="4">
    <source>
        <dbReference type="ARBA" id="ARBA00022475"/>
    </source>
</evidence>
<keyword evidence="5" id="KW-0121">Carboxypeptidase</keyword>
<feature type="compositionally biased region" description="Low complexity" evidence="17">
    <location>
        <begin position="728"/>
        <end position="740"/>
    </location>
</feature>
<keyword evidence="7" id="KW-0328">Glycosyltransferase</keyword>
<evidence type="ECO:0000313" key="22">
    <source>
        <dbReference type="Proteomes" id="UP000228503"/>
    </source>
</evidence>
<evidence type="ECO:0000313" key="21">
    <source>
        <dbReference type="EMBL" id="PIZ63129.1"/>
    </source>
</evidence>
<dbReference type="GO" id="GO:0071555">
    <property type="term" value="P:cell wall organization"/>
    <property type="evidence" value="ECO:0007669"/>
    <property type="project" value="UniProtKB-KW"/>
</dbReference>
<dbReference type="EMBL" id="PFOB01000031">
    <property type="protein sequence ID" value="PIZ63129.1"/>
    <property type="molecule type" value="Genomic_DNA"/>
</dbReference>
<comment type="similarity">
    <text evidence="3">In the N-terminal section; belongs to the glycosyltransferase 51 family.</text>
</comment>
<dbReference type="SUPFAM" id="SSF53955">
    <property type="entry name" value="Lysozyme-like"/>
    <property type="match status" value="1"/>
</dbReference>
<keyword evidence="4" id="KW-1003">Cell membrane</keyword>
<comment type="similarity">
    <text evidence="2">In the C-terminal section; belongs to the transpeptidase family.</text>
</comment>
<dbReference type="InterPro" id="IPR050396">
    <property type="entry name" value="Glycosyltr_51/Transpeptidase"/>
</dbReference>
<feature type="domain" description="Penicillin-binding protein transpeptidase" evidence="19">
    <location>
        <begin position="365"/>
        <end position="654"/>
    </location>
</feature>
<keyword evidence="13" id="KW-0511">Multifunctional enzyme</keyword>
<evidence type="ECO:0000256" key="10">
    <source>
        <dbReference type="ARBA" id="ARBA00022960"/>
    </source>
</evidence>
<dbReference type="Pfam" id="PF00912">
    <property type="entry name" value="Transgly"/>
    <property type="match status" value="1"/>
</dbReference>
<dbReference type="GO" id="GO:0008360">
    <property type="term" value="P:regulation of cell shape"/>
    <property type="evidence" value="ECO:0007669"/>
    <property type="project" value="UniProtKB-KW"/>
</dbReference>
<name>A0A2M7TZ77_9BACT</name>
<sequence>MTSNKIKYFVETLTEELKVFFKDLPETAPKKTKIIFNMVKNISKPYVNRVRHMSVPMMIGVGAAGLIVFISFAIFTYFVFIGDLATPERLMNRNNTGIILMDRKGEAFFHAAEARDVKVFPIESMPKYLPQAVVAIEDEEFYQHSGFSIRGILRAFIANLRSSSAYSQGASTITQQLVKNALLTPEKSYKRKLQEVLLAFEIERKYSKNQILEMYLNSIYYGSGAYGIQEASQTYFGKDPSQISIEEAAILAALPQAPSAMTPFGGDTDRLYARQKIVLERLGLDPTTLPKVTFVELQEEKSDLAPHFAVWVRDYLYAKYGEDEVNRLGFRVTTTIDSKYQKIANTLVAQHIKNLNRRDATNAGLVSMNPNTGEILAMVGSYDWYDEIYGKYNVVFANRQPGSTFKPIVYTQAFADGKNPEDVVTDEPVNFSGYQPKNSDGTYRGEVTLRRALANSLDIPAVKVLEFVGVKSAIKLARNMGIVSLDPKRDYGLSLVLGGGEATLFEMTRAFGVLATGGELVSSHAILKIEDKYGNELYRYTPQTHSEKGEVKKEPYEDLLIGGTFAKHVVDTAAAFLTTSILSDTEARKEVFGETNWLTLGRPVAAKTGTTNDYRDAWTIGYTPSLVTGVWVGNNDNSPMLGLYGSQAAAPIWHGFMLQALAGTPSKEFTMPSEVVKIKLCKDSQKYCGLCTDTIERYYSKHYVPSEDCSQVTPTPTETPTPEPTNTPKPTAIPTNTPIPSNTPIPPPTSEPTPTVIPLSPTISLSPIEIIPSSL</sequence>
<keyword evidence="9" id="KW-0378">Hydrolase</keyword>
<dbReference type="InterPro" id="IPR012338">
    <property type="entry name" value="Beta-lactam/transpept-like"/>
</dbReference>
<dbReference type="InterPro" id="IPR001460">
    <property type="entry name" value="PCN-bd_Tpept"/>
</dbReference>
<comment type="caution">
    <text evidence="21">The sequence shown here is derived from an EMBL/GenBank/DDBJ whole genome shotgun (WGS) entry which is preliminary data.</text>
</comment>
<proteinExistence type="inferred from homology"/>
<keyword evidence="8" id="KW-0808">Transferase</keyword>
<dbReference type="GO" id="GO:0008658">
    <property type="term" value="F:penicillin binding"/>
    <property type="evidence" value="ECO:0007669"/>
    <property type="project" value="InterPro"/>
</dbReference>
<keyword evidence="12 18" id="KW-0472">Membrane</keyword>
<feature type="compositionally biased region" description="Pro residues" evidence="17">
    <location>
        <begin position="717"/>
        <end position="727"/>
    </location>
</feature>
<dbReference type="GO" id="GO:0009252">
    <property type="term" value="P:peptidoglycan biosynthetic process"/>
    <property type="evidence" value="ECO:0007669"/>
    <property type="project" value="UniProtKB-KW"/>
</dbReference>
<evidence type="ECO:0000256" key="18">
    <source>
        <dbReference type="SAM" id="Phobius"/>
    </source>
</evidence>
<evidence type="ECO:0000259" key="20">
    <source>
        <dbReference type="Pfam" id="PF00912"/>
    </source>
</evidence>
<dbReference type="InterPro" id="IPR036950">
    <property type="entry name" value="PBP_transglycosylase"/>
</dbReference>
<dbReference type="Gene3D" id="3.40.710.10">
    <property type="entry name" value="DD-peptidase/beta-lactamase superfamily"/>
    <property type="match status" value="1"/>
</dbReference>
<dbReference type="Gene3D" id="1.10.3810.10">
    <property type="entry name" value="Biosynthetic peptidoglycan transglycosylase-like"/>
    <property type="match status" value="1"/>
</dbReference>
<evidence type="ECO:0000256" key="13">
    <source>
        <dbReference type="ARBA" id="ARBA00023268"/>
    </source>
</evidence>
<dbReference type="SUPFAM" id="SSF56601">
    <property type="entry name" value="beta-lactamase/transpeptidase-like"/>
    <property type="match status" value="1"/>
</dbReference>
<evidence type="ECO:0000256" key="11">
    <source>
        <dbReference type="ARBA" id="ARBA00022984"/>
    </source>
</evidence>
<feature type="compositionally biased region" description="Pro residues" evidence="17">
    <location>
        <begin position="741"/>
        <end position="751"/>
    </location>
</feature>
<dbReference type="FunFam" id="1.10.3810.10:FF:000001">
    <property type="entry name" value="Penicillin-binding protein 1A"/>
    <property type="match status" value="1"/>
</dbReference>
<dbReference type="PANTHER" id="PTHR32282">
    <property type="entry name" value="BINDING PROTEIN TRANSPEPTIDASE, PUTATIVE-RELATED"/>
    <property type="match status" value="1"/>
</dbReference>
<dbReference type="Pfam" id="PF00905">
    <property type="entry name" value="Transpeptidase"/>
    <property type="match status" value="1"/>
</dbReference>
<dbReference type="GO" id="GO:0006508">
    <property type="term" value="P:proteolysis"/>
    <property type="evidence" value="ECO:0007669"/>
    <property type="project" value="UniProtKB-KW"/>
</dbReference>
<evidence type="ECO:0000259" key="19">
    <source>
        <dbReference type="Pfam" id="PF00905"/>
    </source>
</evidence>
<evidence type="ECO:0000256" key="14">
    <source>
        <dbReference type="ARBA" id="ARBA00023316"/>
    </source>
</evidence>
<evidence type="ECO:0000256" key="15">
    <source>
        <dbReference type="ARBA" id="ARBA00034000"/>
    </source>
</evidence>
<evidence type="ECO:0000256" key="2">
    <source>
        <dbReference type="ARBA" id="ARBA00007090"/>
    </source>
</evidence>
<gene>
    <name evidence="21" type="ORF">COY16_02755</name>
</gene>
<comment type="subcellular location">
    <subcellularLocation>
        <location evidence="1">Cell membrane</location>
    </subcellularLocation>
</comment>
<keyword evidence="11" id="KW-0573">Peptidoglycan synthesis</keyword>
<keyword evidence="14" id="KW-0961">Cell wall biogenesis/degradation</keyword>
<dbReference type="PANTHER" id="PTHR32282:SF11">
    <property type="entry name" value="PENICILLIN-BINDING PROTEIN 1B"/>
    <property type="match status" value="1"/>
</dbReference>
<evidence type="ECO:0000256" key="9">
    <source>
        <dbReference type="ARBA" id="ARBA00022801"/>
    </source>
</evidence>
<organism evidence="21 22">
    <name type="scientific">Candidatus Roizmanbacteria bacterium CG_4_10_14_0_2_um_filter_39_13</name>
    <dbReference type="NCBI Taxonomy" id="1974825"/>
    <lineage>
        <taxon>Bacteria</taxon>
        <taxon>Candidatus Roizmaniibacteriota</taxon>
    </lineage>
</organism>